<evidence type="ECO:0000259" key="8">
    <source>
        <dbReference type="PROSITE" id="PS50934"/>
    </source>
</evidence>
<dbReference type="Pfam" id="PF04433">
    <property type="entry name" value="SWIRM"/>
    <property type="match status" value="1"/>
</dbReference>
<comment type="cofactor">
    <cofactor evidence="1">
        <name>FAD</name>
        <dbReference type="ChEBI" id="CHEBI:57692"/>
    </cofactor>
</comment>
<dbReference type="SUPFAM" id="SSF46689">
    <property type="entry name" value="Homeodomain-like"/>
    <property type="match status" value="1"/>
</dbReference>
<evidence type="ECO:0000256" key="5">
    <source>
        <dbReference type="ARBA" id="ARBA00022853"/>
    </source>
</evidence>
<keyword evidence="3" id="KW-0285">Flavoprotein</keyword>
<dbReference type="Pfam" id="PF01593">
    <property type="entry name" value="Amino_oxidase"/>
    <property type="match status" value="1"/>
</dbReference>
<feature type="region of interest" description="Disordered" evidence="7">
    <location>
        <begin position="1606"/>
        <end position="1637"/>
    </location>
</feature>
<comment type="similarity">
    <text evidence="2">Belongs to the flavin monoamine oxidase family.</text>
</comment>
<dbReference type="InterPro" id="IPR036388">
    <property type="entry name" value="WH-like_DNA-bd_sf"/>
</dbReference>
<dbReference type="GO" id="GO:0016705">
    <property type="term" value="F:oxidoreductase activity, acting on paired donors, with incorporation or reduction of molecular oxygen"/>
    <property type="evidence" value="ECO:0007669"/>
    <property type="project" value="UniProtKB-ARBA"/>
</dbReference>
<feature type="compositionally biased region" description="Polar residues" evidence="7">
    <location>
        <begin position="1444"/>
        <end position="1453"/>
    </location>
</feature>
<dbReference type="SUPFAM" id="SSF54373">
    <property type="entry name" value="FAD-linked reductases, C-terminal domain"/>
    <property type="match status" value="1"/>
</dbReference>
<dbReference type="PANTHER" id="PTHR10742:SF410">
    <property type="entry name" value="LYSINE-SPECIFIC HISTONE DEMETHYLASE 2"/>
    <property type="match status" value="1"/>
</dbReference>
<keyword evidence="10" id="KW-1185">Reference proteome</keyword>
<feature type="region of interest" description="Disordered" evidence="7">
    <location>
        <begin position="1509"/>
        <end position="1528"/>
    </location>
</feature>
<feature type="region of interest" description="Disordered" evidence="7">
    <location>
        <begin position="287"/>
        <end position="345"/>
    </location>
</feature>
<dbReference type="SUPFAM" id="SSF51905">
    <property type="entry name" value="FAD/NAD(P)-binding domain"/>
    <property type="match status" value="1"/>
</dbReference>
<proteinExistence type="inferred from homology"/>
<dbReference type="GO" id="GO:0050660">
    <property type="term" value="F:flavin adenine dinucleotide binding"/>
    <property type="evidence" value="ECO:0007669"/>
    <property type="project" value="UniProtKB-ARBA"/>
</dbReference>
<dbReference type="Gene3D" id="1.10.10.10">
    <property type="entry name" value="Winged helix-like DNA-binding domain superfamily/Winged helix DNA-binding domain"/>
    <property type="match status" value="1"/>
</dbReference>
<protein>
    <recommendedName>
        <fullName evidence="8">SWIRM domain-containing protein</fullName>
    </recommendedName>
</protein>
<feature type="compositionally biased region" description="Basic residues" evidence="7">
    <location>
        <begin position="307"/>
        <end position="324"/>
    </location>
</feature>
<evidence type="ECO:0000256" key="1">
    <source>
        <dbReference type="ARBA" id="ARBA00001974"/>
    </source>
</evidence>
<feature type="compositionally biased region" description="Polar residues" evidence="7">
    <location>
        <begin position="1396"/>
        <end position="1418"/>
    </location>
</feature>
<evidence type="ECO:0000313" key="10">
    <source>
        <dbReference type="Proteomes" id="UP000275267"/>
    </source>
</evidence>
<dbReference type="InterPro" id="IPR036188">
    <property type="entry name" value="FAD/NAD-bd_sf"/>
</dbReference>
<evidence type="ECO:0000256" key="7">
    <source>
        <dbReference type="SAM" id="MobiDB-lite"/>
    </source>
</evidence>
<feature type="region of interest" description="Disordered" evidence="7">
    <location>
        <begin position="1379"/>
        <end position="1453"/>
    </location>
</feature>
<dbReference type="PRINTS" id="PR00419">
    <property type="entry name" value="ADXRDTASE"/>
</dbReference>
<feature type="region of interest" description="Disordered" evidence="7">
    <location>
        <begin position="615"/>
        <end position="642"/>
    </location>
</feature>
<dbReference type="EMBL" id="PQIB02000001">
    <property type="protein sequence ID" value="RLN42833.1"/>
    <property type="molecule type" value="Genomic_DNA"/>
</dbReference>
<feature type="compositionally biased region" description="Polar residues" evidence="7">
    <location>
        <begin position="1615"/>
        <end position="1628"/>
    </location>
</feature>
<feature type="region of interest" description="Disordered" evidence="7">
    <location>
        <begin position="114"/>
        <end position="191"/>
    </location>
</feature>
<reference evidence="10" key="1">
    <citation type="journal article" date="2019" name="Nat. Commun.">
        <title>The genome of broomcorn millet.</title>
        <authorList>
            <person name="Zou C."/>
            <person name="Miki D."/>
            <person name="Li D."/>
            <person name="Tang Q."/>
            <person name="Xiao L."/>
            <person name="Rajput S."/>
            <person name="Deng P."/>
            <person name="Jia W."/>
            <person name="Huang R."/>
            <person name="Zhang M."/>
            <person name="Sun Y."/>
            <person name="Hu J."/>
            <person name="Fu X."/>
            <person name="Schnable P.S."/>
            <person name="Li F."/>
            <person name="Zhang H."/>
            <person name="Feng B."/>
            <person name="Zhu X."/>
            <person name="Liu R."/>
            <person name="Schnable J.C."/>
            <person name="Zhu J.-K."/>
            <person name="Zhang H."/>
        </authorList>
    </citation>
    <scope>NUCLEOTIDE SEQUENCE [LARGE SCALE GENOMIC DNA]</scope>
</reference>
<dbReference type="PANTHER" id="PTHR10742">
    <property type="entry name" value="FLAVIN MONOAMINE OXIDASE"/>
    <property type="match status" value="1"/>
</dbReference>
<dbReference type="InterPro" id="IPR009057">
    <property type="entry name" value="Homeodomain-like_sf"/>
</dbReference>
<evidence type="ECO:0000256" key="2">
    <source>
        <dbReference type="ARBA" id="ARBA00005995"/>
    </source>
</evidence>
<dbReference type="Proteomes" id="UP000275267">
    <property type="component" value="Unassembled WGS sequence"/>
</dbReference>
<dbReference type="InterPro" id="IPR050281">
    <property type="entry name" value="Flavin_monoamine_oxidase"/>
</dbReference>
<dbReference type="PROSITE" id="PS50934">
    <property type="entry name" value="SWIRM"/>
    <property type="match status" value="1"/>
</dbReference>
<sequence>MDDTLAIIRKKLKKRKKGNDGNDLGAVAECGAEVQILVQQEDVQGGVHTGNDVADEESNLSVVKLGDVEIAGDGAQRLDDLGLEDSLSVLFTRSGRKSRQVSEKEAEGVEVACQHDEEGLDKGSALVPDTASKGTRQRRRRTKEEMKNAAVQDRKASLPRKAKAKANGSKSTGHYTVGPHQTLGGLSSVSPDLESKSLMKEKAADDGLCHQSLGEALLQDAEASKVLKDGSRNPSNGAIHHVEISAWVSNHPGLKPCSGKVAEKTSCTAANTINVGVSDAHTCSQTLGKDSSDDVDCSQGKSPTSTIRRKAGLKPKPVPRKPVRRKEALSSVDADSKPAETTESIEPNAAVLTVRNFGELAVLGTNDSCSSHGMPAPANDVDMADVEVPLDYEDTDNTSKGLFSNPSASFVDQSIKSKDKIKTSEVYEGGGDNGVAAVRAGLKAKAVTPIEKIKFKEVLKHKGGLQEYLECRNMILSRWSKDVQHLLNLAECGVSVFPLKDELPRQALIRDVYLFLDQNGYINAGIASDKVAKEHDTPEVVEVPKLNESHRIESVSIQDDIVSVPLQNGDFEYGTGIECCRTECVKNTECALVEASNDKDCPAVDCDALELLPHLKSEEQPTEEKNLDVSTEGRDAPLPSSNLDIQGRSYLDTFVGKVEFSHQPEAPEIETCGNNCQSDRVESGAYRKRIIIVGAGPAGLTAARHLQRQGFSITVLEARDRIGGRVYTDRTSLSVPVDLGASIITGVEADIATERRADPSSLICSQLGLELTVLTSACPLYDVVTGNKVPDALDEDLEAEYNGLLEEMALLFAQNGDSAIGLSLEDGLEYALRKHRAAQHMDSVERDDHLKSLTNAGAIDISKSASTEKEIAHCGKDDKVDVLSPLERRVMNWHFAHLEYGCAAPLKSVSLPYWNQDDVYGGFGGPHCMVKGGYDNVLCSLAKGLDIRLNHVVTEVLYGSDELGASCKDGKHVKVSTSNGNEFIGDAVLITVPLGCLKAQTIKFTPSLPDWKLSSINKLGFGVLNKIVLEFPEVFWDDNVDYFGVTAEETDLRGRCCMFWNLRKTVGAPVLVALLSGKAAIDGQSISSDVHVNNAMVVLRKLFRDASIPDPVASVVTNWGLDPFSRGAYSYVAVGASGRDYDILGRPVANCLFFAGEATCKEHPDTVGGAILSGLREAVRIIDLVNTGNDYIAEVEALQTYQMQSDSERNEVRDMSNRLEACELSTALSKKSSDVMYPIVSKESLLQEMFFSAKTTSGRLHLAKELLRLPTDVLKSFAGSKEGLSKLNSWILDSLGKNATQLLRHCVRLLVLVSTDLVAVRLSGIGRTVKEKVCVHTSRDIRAIARQLVSVWIEVFRKEKASNGGLKLLRRTPSIELSKTKSKDLQSGKPALRVPNESSDNNKVASQRQRARFTSSHSPPKASKKFEDKETKLETGTVRRSDDNSFSQKQQHGIESKAYASVEAEINALRELPKIPSFHTFAMRDHHLDESDTRKKALKDNFGRLECISENGSKNGKAKNSPDDANCADVDSLKMSGDNGTQRSHSNEKACLANTRDHSTDIGILDGRAWVDTDTICIDGVKDPLAIERWQAQAMEADKEFYSRIRIPDEEDSTSQKQACRSSASQGADSKPASEWQSRGVEHIKQGLVNFIASLLMPLYRGKKIDREGYKTIMRKAVNKIIETCSEGEKLMTTHEFLDVKRKNKIESFVDKMVDRHLHVRYPGDAFNRASFQSTPCIDAYKESRMQNQPMTGWACILSYPPFMGTIEPGDNAFLGHGCVSTGYSKVDAETLSLSESRFELD</sequence>
<evidence type="ECO:0000313" key="9">
    <source>
        <dbReference type="EMBL" id="RLN42833.1"/>
    </source>
</evidence>
<evidence type="ECO:0000256" key="4">
    <source>
        <dbReference type="ARBA" id="ARBA00022827"/>
    </source>
</evidence>
<evidence type="ECO:0000256" key="3">
    <source>
        <dbReference type="ARBA" id="ARBA00022630"/>
    </source>
</evidence>
<gene>
    <name evidence="9" type="ORF">C2845_PM01G19760</name>
</gene>
<dbReference type="Gene3D" id="3.90.660.10">
    <property type="match status" value="1"/>
</dbReference>
<dbReference type="InterPro" id="IPR002937">
    <property type="entry name" value="Amino_oxidase"/>
</dbReference>
<comment type="caution">
    <text evidence="9">The sequence shown here is derived from an EMBL/GenBank/DDBJ whole genome shotgun (WGS) entry which is preliminary data.</text>
</comment>
<feature type="compositionally biased region" description="Basic and acidic residues" evidence="7">
    <location>
        <begin position="1424"/>
        <end position="1443"/>
    </location>
</feature>
<dbReference type="InterPro" id="IPR007526">
    <property type="entry name" value="SWIRM"/>
</dbReference>
<dbReference type="STRING" id="4540.A0A3L6TR99"/>
<feature type="compositionally biased region" description="Basic and acidic residues" evidence="7">
    <location>
        <begin position="615"/>
        <end position="635"/>
    </location>
</feature>
<dbReference type="OrthoDB" id="5046242at2759"/>
<dbReference type="Pfam" id="PF23030">
    <property type="entry name" value="SCAF11-like_C"/>
    <property type="match status" value="1"/>
</dbReference>
<dbReference type="GO" id="GO:0141052">
    <property type="term" value="F:histone H3 demethylase activity"/>
    <property type="evidence" value="ECO:0007669"/>
    <property type="project" value="UniProtKB-ARBA"/>
</dbReference>
<name>A0A3L6TR99_PANMI</name>
<feature type="compositionally biased region" description="Basic and acidic residues" evidence="7">
    <location>
        <begin position="142"/>
        <end position="156"/>
    </location>
</feature>
<dbReference type="Gene3D" id="3.50.50.60">
    <property type="entry name" value="FAD/NAD(P)-binding domain"/>
    <property type="match status" value="2"/>
</dbReference>
<feature type="domain" description="SWIRM" evidence="8">
    <location>
        <begin position="433"/>
        <end position="533"/>
    </location>
</feature>
<keyword evidence="5" id="KW-0156">Chromatin regulator</keyword>
<dbReference type="InterPro" id="IPR057031">
    <property type="entry name" value="SFR19-like_C"/>
</dbReference>
<accession>A0A3L6TR99</accession>
<keyword evidence="6" id="KW-0560">Oxidoreductase</keyword>
<keyword evidence="4" id="KW-0274">FAD</keyword>
<evidence type="ECO:0000256" key="6">
    <source>
        <dbReference type="ARBA" id="ARBA00023002"/>
    </source>
</evidence>
<organism evidence="9 10">
    <name type="scientific">Panicum miliaceum</name>
    <name type="common">Proso millet</name>
    <name type="synonym">Broomcorn millet</name>
    <dbReference type="NCBI Taxonomy" id="4540"/>
    <lineage>
        <taxon>Eukaryota</taxon>
        <taxon>Viridiplantae</taxon>
        <taxon>Streptophyta</taxon>
        <taxon>Embryophyta</taxon>
        <taxon>Tracheophyta</taxon>
        <taxon>Spermatophyta</taxon>
        <taxon>Magnoliopsida</taxon>
        <taxon>Liliopsida</taxon>
        <taxon>Poales</taxon>
        <taxon>Poaceae</taxon>
        <taxon>PACMAD clade</taxon>
        <taxon>Panicoideae</taxon>
        <taxon>Panicodae</taxon>
        <taxon>Paniceae</taxon>
        <taxon>Panicinae</taxon>
        <taxon>Panicum</taxon>
        <taxon>Panicum sect. Panicum</taxon>
    </lineage>
</organism>